<organism evidence="2 3">
    <name type="scientific">Pseudomaricurvus hydrocarbonicus</name>
    <dbReference type="NCBI Taxonomy" id="1470433"/>
    <lineage>
        <taxon>Bacteria</taxon>
        <taxon>Pseudomonadati</taxon>
        <taxon>Pseudomonadota</taxon>
        <taxon>Gammaproteobacteria</taxon>
        <taxon>Cellvibrionales</taxon>
        <taxon>Cellvibrionaceae</taxon>
        <taxon>Pseudomaricurvus</taxon>
    </lineage>
</organism>
<proteinExistence type="predicted"/>
<dbReference type="RefSeq" id="WP_167180999.1">
    <property type="nucleotide sequence ID" value="NZ_JAAONZ010000001.1"/>
</dbReference>
<comment type="caution">
    <text evidence="2">The sequence shown here is derived from an EMBL/GenBank/DDBJ whole genome shotgun (WGS) entry which is preliminary data.</text>
</comment>
<name>A0A9E5JPI4_9GAMM</name>
<evidence type="ECO:0000313" key="2">
    <source>
        <dbReference type="EMBL" id="NHO64203.1"/>
    </source>
</evidence>
<gene>
    <name evidence="2" type="ORF">G8770_01420</name>
</gene>
<dbReference type="Proteomes" id="UP000787472">
    <property type="component" value="Unassembled WGS sequence"/>
</dbReference>
<protein>
    <submittedName>
        <fullName evidence="2">Uncharacterized protein</fullName>
    </submittedName>
</protein>
<dbReference type="AlphaFoldDB" id="A0A9E5JPI4"/>
<feature type="region of interest" description="Disordered" evidence="1">
    <location>
        <begin position="117"/>
        <end position="139"/>
    </location>
</feature>
<evidence type="ECO:0000313" key="3">
    <source>
        <dbReference type="Proteomes" id="UP000787472"/>
    </source>
</evidence>
<evidence type="ECO:0000256" key="1">
    <source>
        <dbReference type="SAM" id="MobiDB-lite"/>
    </source>
</evidence>
<dbReference type="EMBL" id="JAAONZ010000001">
    <property type="protein sequence ID" value="NHO64203.1"/>
    <property type="molecule type" value="Genomic_DNA"/>
</dbReference>
<keyword evidence="3" id="KW-1185">Reference proteome</keyword>
<accession>A0A9E5JPI4</accession>
<sequence>MSEMLSTYRVVFWGDVAAGHSKRDVALKFARQFGLKNSRQLKHLFSGRFLTLKRGLSEAEAQRYRRVIDGLGGVCRVEREVTSFSCANRSQKPQKRLPGPLEKPETMFSMLDLKTVEEAPEPEADERRNPFAARDLTTR</sequence>
<reference evidence="2" key="1">
    <citation type="submission" date="2020-03" db="EMBL/GenBank/DDBJ databases">
        <authorList>
            <person name="Guo F."/>
        </authorList>
    </citation>
    <scope>NUCLEOTIDE SEQUENCE</scope>
    <source>
        <strain evidence="2">JCM 30134</strain>
    </source>
</reference>